<evidence type="ECO:0000313" key="3">
    <source>
        <dbReference type="Proteomes" id="UP000232323"/>
    </source>
</evidence>
<dbReference type="EMBL" id="BEGY01000003">
    <property type="protein sequence ID" value="GAX73361.1"/>
    <property type="molecule type" value="Genomic_DNA"/>
</dbReference>
<organism evidence="2 3">
    <name type="scientific">Chlamydomonas eustigma</name>
    <dbReference type="NCBI Taxonomy" id="1157962"/>
    <lineage>
        <taxon>Eukaryota</taxon>
        <taxon>Viridiplantae</taxon>
        <taxon>Chlorophyta</taxon>
        <taxon>core chlorophytes</taxon>
        <taxon>Chlorophyceae</taxon>
        <taxon>CS clade</taxon>
        <taxon>Chlamydomonadales</taxon>
        <taxon>Chlamydomonadaceae</taxon>
        <taxon>Chlamydomonas</taxon>
    </lineage>
</organism>
<evidence type="ECO:0000256" key="1">
    <source>
        <dbReference type="SAM" id="MobiDB-lite"/>
    </source>
</evidence>
<sequence>MNGKSNEGLTQFTDSITLSLEDLVKHLKPSISKAVLEDVFQRLADFPYISSFEIFENALPRLVSDSIVDVFSRTQTGSASKYSACEGVSEHCQNTAACNPGSGVCVTISENQNIDSPRNGVYELYLNPDTSMRNTSEVQKLSGAWESDAVSKTDLTGSLQQPARHGN</sequence>
<proteinExistence type="predicted"/>
<gene>
    <name evidence="2" type="ORF">CEUSTIGMA_g814.t1</name>
</gene>
<name>A0A250WRD8_9CHLO</name>
<feature type="region of interest" description="Disordered" evidence="1">
    <location>
        <begin position="136"/>
        <end position="167"/>
    </location>
</feature>
<dbReference type="Proteomes" id="UP000232323">
    <property type="component" value="Unassembled WGS sequence"/>
</dbReference>
<accession>A0A250WRD8</accession>
<protein>
    <submittedName>
        <fullName evidence="2">Uncharacterized protein</fullName>
    </submittedName>
</protein>
<evidence type="ECO:0000313" key="2">
    <source>
        <dbReference type="EMBL" id="GAX73361.1"/>
    </source>
</evidence>
<reference evidence="2 3" key="1">
    <citation type="submission" date="2017-08" db="EMBL/GenBank/DDBJ databases">
        <title>Acidophilic green algal genome provides insights into adaptation to an acidic environment.</title>
        <authorList>
            <person name="Hirooka S."/>
            <person name="Hirose Y."/>
            <person name="Kanesaki Y."/>
            <person name="Higuchi S."/>
            <person name="Fujiwara T."/>
            <person name="Onuma R."/>
            <person name="Era A."/>
            <person name="Ohbayashi R."/>
            <person name="Uzuka A."/>
            <person name="Nozaki H."/>
            <person name="Yoshikawa H."/>
            <person name="Miyagishima S.Y."/>
        </authorList>
    </citation>
    <scope>NUCLEOTIDE SEQUENCE [LARGE SCALE GENOMIC DNA]</scope>
    <source>
        <strain evidence="2 3">NIES-2499</strain>
    </source>
</reference>
<dbReference type="AlphaFoldDB" id="A0A250WRD8"/>
<keyword evidence="3" id="KW-1185">Reference proteome</keyword>
<comment type="caution">
    <text evidence="2">The sequence shown here is derived from an EMBL/GenBank/DDBJ whole genome shotgun (WGS) entry which is preliminary data.</text>
</comment>